<proteinExistence type="predicted"/>
<evidence type="ECO:0000313" key="3">
    <source>
        <dbReference type="Proteomes" id="UP001359485"/>
    </source>
</evidence>
<sequence length="86" mass="9374">MAGTGNSRDVKGTRRCTDEDANQTECPGQVRNSKCQENSRGAMKFDLTASEPLSLASVAVEEAKSKALSVDQVQILKKQLHRKNLP</sequence>
<feature type="compositionally biased region" description="Polar residues" evidence="1">
    <location>
        <begin position="23"/>
        <end position="33"/>
    </location>
</feature>
<name>A0ABR1AQC2_POLSC</name>
<dbReference type="EMBL" id="JAWJWF010000046">
    <property type="protein sequence ID" value="KAK6624700.1"/>
    <property type="molecule type" value="Genomic_DNA"/>
</dbReference>
<accession>A0ABR1AQC2</accession>
<evidence type="ECO:0000313" key="2">
    <source>
        <dbReference type="EMBL" id="KAK6624700.1"/>
    </source>
</evidence>
<feature type="compositionally biased region" description="Basic and acidic residues" evidence="1">
    <location>
        <begin position="8"/>
        <end position="18"/>
    </location>
</feature>
<feature type="region of interest" description="Disordered" evidence="1">
    <location>
        <begin position="1"/>
        <end position="33"/>
    </location>
</feature>
<evidence type="ECO:0000256" key="1">
    <source>
        <dbReference type="SAM" id="MobiDB-lite"/>
    </source>
</evidence>
<protein>
    <submittedName>
        <fullName evidence="2">Uncharacterized protein</fullName>
    </submittedName>
</protein>
<keyword evidence="3" id="KW-1185">Reference proteome</keyword>
<comment type="caution">
    <text evidence="2">The sequence shown here is derived from an EMBL/GenBank/DDBJ whole genome shotgun (WGS) entry which is preliminary data.</text>
</comment>
<reference evidence="2 3" key="1">
    <citation type="submission" date="2023-09" db="EMBL/GenBank/DDBJ databases">
        <title>Genomes of two closely related lineages of the louse Polyplax serrata with different host specificities.</title>
        <authorList>
            <person name="Martinu J."/>
            <person name="Tarabai H."/>
            <person name="Stefka J."/>
            <person name="Hypsa V."/>
        </authorList>
    </citation>
    <scope>NUCLEOTIDE SEQUENCE [LARGE SCALE GENOMIC DNA]</scope>
    <source>
        <strain evidence="2">98ZLc_SE</strain>
    </source>
</reference>
<dbReference type="Proteomes" id="UP001359485">
    <property type="component" value="Unassembled WGS sequence"/>
</dbReference>
<organism evidence="2 3">
    <name type="scientific">Polyplax serrata</name>
    <name type="common">Common mouse louse</name>
    <dbReference type="NCBI Taxonomy" id="468196"/>
    <lineage>
        <taxon>Eukaryota</taxon>
        <taxon>Metazoa</taxon>
        <taxon>Ecdysozoa</taxon>
        <taxon>Arthropoda</taxon>
        <taxon>Hexapoda</taxon>
        <taxon>Insecta</taxon>
        <taxon>Pterygota</taxon>
        <taxon>Neoptera</taxon>
        <taxon>Paraneoptera</taxon>
        <taxon>Psocodea</taxon>
        <taxon>Troctomorpha</taxon>
        <taxon>Phthiraptera</taxon>
        <taxon>Anoplura</taxon>
        <taxon>Polyplacidae</taxon>
        <taxon>Polyplax</taxon>
    </lineage>
</organism>
<gene>
    <name evidence="2" type="ORF">RUM44_011559</name>
</gene>